<name>A0AAU8MT60_9GAMM</name>
<organism evidence="1">
    <name type="scientific">Lysobacter firmicutimachus</name>
    <dbReference type="NCBI Taxonomy" id="1792846"/>
    <lineage>
        <taxon>Bacteria</taxon>
        <taxon>Pseudomonadati</taxon>
        <taxon>Pseudomonadota</taxon>
        <taxon>Gammaproteobacteria</taxon>
        <taxon>Lysobacterales</taxon>
        <taxon>Lysobacteraceae</taxon>
        <taxon>Lysobacter</taxon>
    </lineage>
</organism>
<dbReference type="AlphaFoldDB" id="A0AAU8MT60"/>
<accession>A0AAU8MT60</accession>
<dbReference type="RefSeq" id="WP_363798031.1">
    <property type="nucleotide sequence ID" value="NZ_CP159925.1"/>
</dbReference>
<reference evidence="1" key="1">
    <citation type="submission" date="2024-06" db="EMBL/GenBank/DDBJ databases">
        <authorList>
            <person name="Li S."/>
        </authorList>
    </citation>
    <scope>NUCLEOTIDE SEQUENCE</scope>
    <source>
        <strain evidence="1">SR10</strain>
    </source>
</reference>
<evidence type="ECO:0000313" key="1">
    <source>
        <dbReference type="EMBL" id="XCO75192.1"/>
    </source>
</evidence>
<dbReference type="EMBL" id="CP159925">
    <property type="protein sequence ID" value="XCO75192.1"/>
    <property type="molecule type" value="Genomic_DNA"/>
</dbReference>
<protein>
    <submittedName>
        <fullName evidence="1">Uncharacterized protein</fullName>
    </submittedName>
</protein>
<sequence>MTRDGNDCERVLAEATLLELAVEVIELGRAGVIEKLRSIEPIPHALLMKIVSVRIGVNVDSREDAIEGILRMDALDESTKLTLALAARSKAIEIKYFSG</sequence>
<proteinExistence type="predicted"/>
<gene>
    <name evidence="1" type="ORF">ABU614_23115</name>
</gene>